<gene>
    <name evidence="2" type="ORF">KC01_LOCUS2853</name>
</gene>
<dbReference type="AlphaFoldDB" id="A0AAV2IZD5"/>
<name>A0AAV2IZD5_KNICA</name>
<sequence>MLRNGGHSMHQGEDTRLRSGNPAASRERKHLALCINSQEEVRRYHRFCNHSGGQAVKQERSSSRRREEDFDNKIQRSEQQHLEVKATVIQRAWRAKQGQKKNVQSLTVPSSLRMTTTISAPCTALEYVVDLQDDSQLSVVLWELERRIQICYGQYNELPGGEQSGVEAVYRTASWREEEMSSLHQISNISYVLLAPHHYRPLSRSEAL</sequence>
<organism evidence="2 3">
    <name type="scientific">Knipowitschia caucasica</name>
    <name type="common">Caucasian dwarf goby</name>
    <name type="synonym">Pomatoschistus caucasicus</name>
    <dbReference type="NCBI Taxonomy" id="637954"/>
    <lineage>
        <taxon>Eukaryota</taxon>
        <taxon>Metazoa</taxon>
        <taxon>Chordata</taxon>
        <taxon>Craniata</taxon>
        <taxon>Vertebrata</taxon>
        <taxon>Euteleostomi</taxon>
        <taxon>Actinopterygii</taxon>
        <taxon>Neopterygii</taxon>
        <taxon>Teleostei</taxon>
        <taxon>Neoteleostei</taxon>
        <taxon>Acanthomorphata</taxon>
        <taxon>Gobiaria</taxon>
        <taxon>Gobiiformes</taxon>
        <taxon>Gobioidei</taxon>
        <taxon>Gobiidae</taxon>
        <taxon>Gobiinae</taxon>
        <taxon>Knipowitschia</taxon>
    </lineage>
</organism>
<feature type="region of interest" description="Disordered" evidence="1">
    <location>
        <begin position="1"/>
        <end position="25"/>
    </location>
</feature>
<accession>A0AAV2IZD5</accession>
<dbReference type="Proteomes" id="UP001497482">
    <property type="component" value="Chromosome 10"/>
</dbReference>
<keyword evidence="3" id="KW-1185">Reference proteome</keyword>
<feature type="compositionally biased region" description="Basic and acidic residues" evidence="1">
    <location>
        <begin position="57"/>
        <end position="78"/>
    </location>
</feature>
<reference evidence="2 3" key="1">
    <citation type="submission" date="2024-04" db="EMBL/GenBank/DDBJ databases">
        <authorList>
            <person name="Waldvogel A.-M."/>
            <person name="Schoenle A."/>
        </authorList>
    </citation>
    <scope>NUCLEOTIDE SEQUENCE [LARGE SCALE GENOMIC DNA]</scope>
</reference>
<protein>
    <submittedName>
        <fullName evidence="2">Uncharacterized protein</fullName>
    </submittedName>
</protein>
<feature type="region of interest" description="Disordered" evidence="1">
    <location>
        <begin position="52"/>
        <end position="78"/>
    </location>
</feature>
<proteinExistence type="predicted"/>
<evidence type="ECO:0000313" key="3">
    <source>
        <dbReference type="Proteomes" id="UP001497482"/>
    </source>
</evidence>
<evidence type="ECO:0000256" key="1">
    <source>
        <dbReference type="SAM" id="MobiDB-lite"/>
    </source>
</evidence>
<dbReference type="EMBL" id="OZ035832">
    <property type="protein sequence ID" value="CAL1570587.1"/>
    <property type="molecule type" value="Genomic_DNA"/>
</dbReference>
<evidence type="ECO:0000313" key="2">
    <source>
        <dbReference type="EMBL" id="CAL1570587.1"/>
    </source>
</evidence>